<dbReference type="InterPro" id="IPR014729">
    <property type="entry name" value="Rossmann-like_a/b/a_fold"/>
</dbReference>
<dbReference type="InterPro" id="IPR015865">
    <property type="entry name" value="Riboflavin_kinase_bac/euk"/>
</dbReference>
<comment type="catalytic activity">
    <reaction evidence="13 14">
        <text>FMN + ATP + H(+) = FAD + diphosphate</text>
        <dbReference type="Rhea" id="RHEA:17237"/>
        <dbReference type="ChEBI" id="CHEBI:15378"/>
        <dbReference type="ChEBI" id="CHEBI:30616"/>
        <dbReference type="ChEBI" id="CHEBI:33019"/>
        <dbReference type="ChEBI" id="CHEBI:57692"/>
        <dbReference type="ChEBI" id="CHEBI:58210"/>
        <dbReference type="EC" id="2.7.7.2"/>
    </reaction>
</comment>
<comment type="similarity">
    <text evidence="14">Belongs to the ribF family.</text>
</comment>
<comment type="caution">
    <text evidence="16">The sequence shown here is derived from an EMBL/GenBank/DDBJ whole genome shotgun (WGS) entry which is preliminary data.</text>
</comment>
<dbReference type="EC" id="2.7.7.2" evidence="14"/>
<evidence type="ECO:0000256" key="5">
    <source>
        <dbReference type="ARBA" id="ARBA00022679"/>
    </source>
</evidence>
<keyword evidence="9 14" id="KW-0274">FAD</keyword>
<evidence type="ECO:0000256" key="4">
    <source>
        <dbReference type="ARBA" id="ARBA00022643"/>
    </source>
</evidence>
<reference evidence="16" key="1">
    <citation type="journal article" date="2021" name="PeerJ">
        <title>Extensive microbial diversity within the chicken gut microbiome revealed by metagenomics and culture.</title>
        <authorList>
            <person name="Gilroy R."/>
            <person name="Ravi A."/>
            <person name="Getino M."/>
            <person name="Pursley I."/>
            <person name="Horton D.L."/>
            <person name="Alikhan N.F."/>
            <person name="Baker D."/>
            <person name="Gharbi K."/>
            <person name="Hall N."/>
            <person name="Watson M."/>
            <person name="Adriaenssens E.M."/>
            <person name="Foster-Nyarko E."/>
            <person name="Jarju S."/>
            <person name="Secka A."/>
            <person name="Antonio M."/>
            <person name="Oren A."/>
            <person name="Chaudhuri R.R."/>
            <person name="La Ragione R."/>
            <person name="Hildebrand F."/>
            <person name="Pallen M.J."/>
        </authorList>
    </citation>
    <scope>NUCLEOTIDE SEQUENCE</scope>
    <source>
        <strain evidence="16">811</strain>
    </source>
</reference>
<dbReference type="SMART" id="SM00904">
    <property type="entry name" value="Flavokinase"/>
    <property type="match status" value="1"/>
</dbReference>
<evidence type="ECO:0000313" key="17">
    <source>
        <dbReference type="Proteomes" id="UP000824204"/>
    </source>
</evidence>
<dbReference type="SUPFAM" id="SSF82114">
    <property type="entry name" value="Riboflavin kinase-like"/>
    <property type="match status" value="1"/>
</dbReference>
<dbReference type="Proteomes" id="UP000824204">
    <property type="component" value="Unassembled WGS sequence"/>
</dbReference>
<accession>A0A9D1V740</accession>
<dbReference type="EMBL" id="DXFX01000026">
    <property type="protein sequence ID" value="HIX07216.1"/>
    <property type="molecule type" value="Genomic_DNA"/>
</dbReference>
<evidence type="ECO:0000313" key="16">
    <source>
        <dbReference type="EMBL" id="HIX07216.1"/>
    </source>
</evidence>
<dbReference type="SUPFAM" id="SSF52374">
    <property type="entry name" value="Nucleotidylyl transferase"/>
    <property type="match status" value="1"/>
</dbReference>
<dbReference type="GO" id="GO:0005524">
    <property type="term" value="F:ATP binding"/>
    <property type="evidence" value="ECO:0007669"/>
    <property type="project" value="UniProtKB-UniRule"/>
</dbReference>
<evidence type="ECO:0000256" key="13">
    <source>
        <dbReference type="ARBA" id="ARBA00049494"/>
    </source>
</evidence>
<organism evidence="16 17">
    <name type="scientific">Candidatus Borkfalkia faecipullorum</name>
    <dbReference type="NCBI Taxonomy" id="2838510"/>
    <lineage>
        <taxon>Bacteria</taxon>
        <taxon>Bacillati</taxon>
        <taxon>Bacillota</taxon>
        <taxon>Clostridia</taxon>
        <taxon>Christensenellales</taxon>
        <taxon>Christensenellaceae</taxon>
        <taxon>Candidatus Borkfalkia</taxon>
    </lineage>
</organism>
<dbReference type="Gene3D" id="3.40.50.620">
    <property type="entry name" value="HUPs"/>
    <property type="match status" value="1"/>
</dbReference>
<evidence type="ECO:0000256" key="11">
    <source>
        <dbReference type="ARBA" id="ARBA00023268"/>
    </source>
</evidence>
<dbReference type="AlphaFoldDB" id="A0A9D1V740"/>
<keyword evidence="3 14" id="KW-0285">Flavoprotein</keyword>
<name>A0A9D1V740_9FIRM</name>
<dbReference type="PANTHER" id="PTHR22749">
    <property type="entry name" value="RIBOFLAVIN KINASE/FMN ADENYLYLTRANSFERASE"/>
    <property type="match status" value="1"/>
</dbReference>
<evidence type="ECO:0000256" key="7">
    <source>
        <dbReference type="ARBA" id="ARBA00022741"/>
    </source>
</evidence>
<feature type="domain" description="Riboflavin kinase" evidence="15">
    <location>
        <begin position="171"/>
        <end position="292"/>
    </location>
</feature>
<evidence type="ECO:0000256" key="8">
    <source>
        <dbReference type="ARBA" id="ARBA00022777"/>
    </source>
</evidence>
<dbReference type="GO" id="GO:0009398">
    <property type="term" value="P:FMN biosynthetic process"/>
    <property type="evidence" value="ECO:0007669"/>
    <property type="project" value="UniProtKB-UniRule"/>
</dbReference>
<evidence type="ECO:0000256" key="6">
    <source>
        <dbReference type="ARBA" id="ARBA00022695"/>
    </source>
</evidence>
<reference evidence="16" key="2">
    <citation type="submission" date="2021-04" db="EMBL/GenBank/DDBJ databases">
        <authorList>
            <person name="Gilroy R."/>
        </authorList>
    </citation>
    <scope>NUCLEOTIDE SEQUENCE</scope>
    <source>
        <strain evidence="16">811</strain>
    </source>
</reference>
<dbReference type="GO" id="GO:0003919">
    <property type="term" value="F:FMN adenylyltransferase activity"/>
    <property type="evidence" value="ECO:0007669"/>
    <property type="project" value="UniProtKB-UniRule"/>
</dbReference>
<dbReference type="Pfam" id="PF06574">
    <property type="entry name" value="FAD_syn"/>
    <property type="match status" value="1"/>
</dbReference>
<keyword evidence="4 14" id="KW-0288">FMN</keyword>
<gene>
    <name evidence="16" type="primary">ribF</name>
    <name evidence="16" type="ORF">H9741_01960</name>
</gene>
<dbReference type="Gene3D" id="2.40.30.30">
    <property type="entry name" value="Riboflavin kinase-like"/>
    <property type="match status" value="1"/>
</dbReference>
<evidence type="ECO:0000256" key="2">
    <source>
        <dbReference type="ARBA" id="ARBA00005201"/>
    </source>
</evidence>
<dbReference type="CDD" id="cd02064">
    <property type="entry name" value="FAD_synthetase_N"/>
    <property type="match status" value="1"/>
</dbReference>
<keyword evidence="7 14" id="KW-0547">Nucleotide-binding</keyword>
<evidence type="ECO:0000256" key="1">
    <source>
        <dbReference type="ARBA" id="ARBA00004726"/>
    </source>
</evidence>
<sequence length="292" mass="32492">MQIVQYGEKYSVPCVLLLGYFDGMHVGHRALVAKAKQVAQKLGCAVGIMTFTQSKKGGQIYLFEERLHIFSSLGIDFVLAAQFDEKFKSTSPQEFLQTLCSCLCVHAFVCGEDFTFGKDAQGNVSLLQEFSKANNISVFVEKLVDFGGEKAAATLAKKYLDEGDVRSLSKLLGGKYFVFGTVSTEGRHIGRQMGFPTANIHLSAEKYPLKRAVYAVSAELDKKMYRGIANYGARPTFGDGRVVLEAYFDGYKGDLYGREITVYFDDFLREIKKFDSAEALSAQLTKDLEKIR</sequence>
<dbReference type="InterPro" id="IPR002606">
    <property type="entry name" value="Riboflavin_kinase_bac"/>
</dbReference>
<dbReference type="InterPro" id="IPR023465">
    <property type="entry name" value="Riboflavin_kinase_dom_sf"/>
</dbReference>
<dbReference type="InterPro" id="IPR023468">
    <property type="entry name" value="Riboflavin_kinase"/>
</dbReference>
<comment type="pathway">
    <text evidence="2 14">Cofactor biosynthesis; FMN biosynthesis; FMN from riboflavin (ATP route): step 1/1.</text>
</comment>
<keyword evidence="5 14" id="KW-0808">Transferase</keyword>
<dbReference type="NCBIfam" id="TIGR00083">
    <property type="entry name" value="ribF"/>
    <property type="match status" value="1"/>
</dbReference>
<keyword evidence="11" id="KW-0511">Multifunctional enzyme</keyword>
<proteinExistence type="inferred from homology"/>
<dbReference type="GO" id="GO:0009231">
    <property type="term" value="P:riboflavin biosynthetic process"/>
    <property type="evidence" value="ECO:0007669"/>
    <property type="project" value="InterPro"/>
</dbReference>
<evidence type="ECO:0000256" key="9">
    <source>
        <dbReference type="ARBA" id="ARBA00022827"/>
    </source>
</evidence>
<keyword evidence="10 14" id="KW-0067">ATP-binding</keyword>
<dbReference type="Pfam" id="PF01687">
    <property type="entry name" value="Flavokinase"/>
    <property type="match status" value="1"/>
</dbReference>
<keyword evidence="6 14" id="KW-0548">Nucleotidyltransferase</keyword>
<dbReference type="GO" id="GO:0006747">
    <property type="term" value="P:FAD biosynthetic process"/>
    <property type="evidence" value="ECO:0007669"/>
    <property type="project" value="UniProtKB-UniRule"/>
</dbReference>
<keyword evidence="8 14" id="KW-0418">Kinase</keyword>
<dbReference type="PANTHER" id="PTHR22749:SF6">
    <property type="entry name" value="RIBOFLAVIN KINASE"/>
    <property type="match status" value="1"/>
</dbReference>
<evidence type="ECO:0000256" key="14">
    <source>
        <dbReference type="PIRNR" id="PIRNR004491"/>
    </source>
</evidence>
<dbReference type="EC" id="2.7.1.26" evidence="14"/>
<dbReference type="InterPro" id="IPR015864">
    <property type="entry name" value="FAD_synthase"/>
</dbReference>
<evidence type="ECO:0000256" key="12">
    <source>
        <dbReference type="ARBA" id="ARBA00047880"/>
    </source>
</evidence>
<dbReference type="PIRSF" id="PIRSF004491">
    <property type="entry name" value="FAD_Synth"/>
    <property type="match status" value="1"/>
</dbReference>
<evidence type="ECO:0000256" key="10">
    <source>
        <dbReference type="ARBA" id="ARBA00022840"/>
    </source>
</evidence>
<comment type="catalytic activity">
    <reaction evidence="12 14">
        <text>riboflavin + ATP = FMN + ADP + H(+)</text>
        <dbReference type="Rhea" id="RHEA:14357"/>
        <dbReference type="ChEBI" id="CHEBI:15378"/>
        <dbReference type="ChEBI" id="CHEBI:30616"/>
        <dbReference type="ChEBI" id="CHEBI:57986"/>
        <dbReference type="ChEBI" id="CHEBI:58210"/>
        <dbReference type="ChEBI" id="CHEBI:456216"/>
        <dbReference type="EC" id="2.7.1.26"/>
    </reaction>
</comment>
<comment type="pathway">
    <text evidence="1 14">Cofactor biosynthesis; FAD biosynthesis; FAD from FMN: step 1/1.</text>
</comment>
<evidence type="ECO:0000256" key="3">
    <source>
        <dbReference type="ARBA" id="ARBA00022630"/>
    </source>
</evidence>
<dbReference type="GO" id="GO:0008531">
    <property type="term" value="F:riboflavin kinase activity"/>
    <property type="evidence" value="ECO:0007669"/>
    <property type="project" value="UniProtKB-UniRule"/>
</dbReference>
<protein>
    <recommendedName>
        <fullName evidence="14">Riboflavin biosynthesis protein</fullName>
    </recommendedName>
    <domain>
        <recommendedName>
            <fullName evidence="14">Riboflavin kinase</fullName>
            <ecNumber evidence="14">2.7.1.26</ecNumber>
        </recommendedName>
        <alternativeName>
            <fullName evidence="14">Flavokinase</fullName>
        </alternativeName>
    </domain>
    <domain>
        <recommendedName>
            <fullName evidence="14">FMN adenylyltransferase</fullName>
            <ecNumber evidence="14">2.7.7.2</ecNumber>
        </recommendedName>
        <alternativeName>
            <fullName evidence="14">FAD pyrophosphorylase</fullName>
        </alternativeName>
        <alternativeName>
            <fullName evidence="14">FAD synthase</fullName>
        </alternativeName>
    </domain>
</protein>
<evidence type="ECO:0000259" key="15">
    <source>
        <dbReference type="SMART" id="SM00904"/>
    </source>
</evidence>